<dbReference type="EMBL" id="FNTX01000001">
    <property type="protein sequence ID" value="SED82178.1"/>
    <property type="molecule type" value="Genomic_DNA"/>
</dbReference>
<keyword evidence="2" id="KW-0732">Signal</keyword>
<dbReference type="Proteomes" id="UP000199220">
    <property type="component" value="Unassembled WGS sequence"/>
</dbReference>
<accession>A0A1H5DTL4</accession>
<name>A0A1H5DTL4_9MICO</name>
<sequence length="242" mass="25331">MYRFAQIRSRAILAASLSVALAAVAFHVGSTSPARADVPVSGDAPGDEAPTDSSTVAEWEAWAEALEIEANTTDWAADSAARGCELVSIDIRHTTVPESEGAPDGLTVPIVERTEDCTAPATLSQQDAPQSRTDSSLSTAASACASTSGPGRICLSRSGSYVTSSFTYYGSSSPNGFIRIYKRSSSSGCGTGSTLATGSHYTYSYGETHSVSAYAGYGNYSASFWRKLSWGHTNWGTVCDTL</sequence>
<gene>
    <name evidence="3" type="ORF">SAMN04488554_0788</name>
</gene>
<evidence type="ECO:0000313" key="4">
    <source>
        <dbReference type="Proteomes" id="UP000199220"/>
    </source>
</evidence>
<dbReference type="RefSeq" id="WP_089771777.1">
    <property type="nucleotide sequence ID" value="NZ_FNTX01000001.1"/>
</dbReference>
<feature type="chain" id="PRO_5011639405" evidence="2">
    <location>
        <begin position="37"/>
        <end position="242"/>
    </location>
</feature>
<reference evidence="4" key="1">
    <citation type="submission" date="2016-10" db="EMBL/GenBank/DDBJ databases">
        <authorList>
            <person name="Varghese N."/>
            <person name="Submissions S."/>
        </authorList>
    </citation>
    <scope>NUCLEOTIDE SEQUENCE [LARGE SCALE GENOMIC DNA]</scope>
    <source>
        <strain evidence="4">DSM 21368</strain>
    </source>
</reference>
<organism evidence="3 4">
    <name type="scientific">Ruania alba</name>
    <dbReference type="NCBI Taxonomy" id="648782"/>
    <lineage>
        <taxon>Bacteria</taxon>
        <taxon>Bacillati</taxon>
        <taxon>Actinomycetota</taxon>
        <taxon>Actinomycetes</taxon>
        <taxon>Micrococcales</taxon>
        <taxon>Ruaniaceae</taxon>
        <taxon>Ruania</taxon>
    </lineage>
</organism>
<dbReference type="STRING" id="648782.SAMN04488554_0788"/>
<dbReference type="AlphaFoldDB" id="A0A1H5DTL4"/>
<evidence type="ECO:0000256" key="1">
    <source>
        <dbReference type="SAM" id="MobiDB-lite"/>
    </source>
</evidence>
<keyword evidence="4" id="KW-1185">Reference proteome</keyword>
<feature type="signal peptide" evidence="2">
    <location>
        <begin position="1"/>
        <end position="36"/>
    </location>
</feature>
<evidence type="ECO:0000313" key="3">
    <source>
        <dbReference type="EMBL" id="SED82178.1"/>
    </source>
</evidence>
<evidence type="ECO:0000256" key="2">
    <source>
        <dbReference type="SAM" id="SignalP"/>
    </source>
</evidence>
<protein>
    <submittedName>
        <fullName evidence="3">Uncharacterized protein</fullName>
    </submittedName>
</protein>
<feature type="region of interest" description="Disordered" evidence="1">
    <location>
        <begin position="33"/>
        <end position="54"/>
    </location>
</feature>
<proteinExistence type="predicted"/>
<dbReference type="OrthoDB" id="5145752at2"/>